<gene>
    <name evidence="1" type="ordered locus">CLM_1122</name>
</gene>
<accession>C1FVH0</accession>
<dbReference type="eggNOG" id="COG1357">
    <property type="taxonomic scope" value="Bacteria"/>
</dbReference>
<proteinExistence type="predicted"/>
<protein>
    <submittedName>
        <fullName evidence="1">Pentapeptide repeat family protein</fullName>
    </submittedName>
</protein>
<dbReference type="Proteomes" id="UP000001374">
    <property type="component" value="Chromosome"/>
</dbReference>
<sequence length="46" mass="5042">MLESVDFTKNELFVPMVSAPSIEFQGAKISIVQAADLIGFWGIIVE</sequence>
<dbReference type="AlphaFoldDB" id="C1FVH0"/>
<name>C1FVH0_CLOBJ</name>
<evidence type="ECO:0000313" key="1">
    <source>
        <dbReference type="EMBL" id="ACO86380.1"/>
    </source>
</evidence>
<evidence type="ECO:0000313" key="2">
    <source>
        <dbReference type="Proteomes" id="UP000001374"/>
    </source>
</evidence>
<dbReference type="EMBL" id="CP001581">
    <property type="protein sequence ID" value="ACO86380.1"/>
    <property type="molecule type" value="Genomic_DNA"/>
</dbReference>
<dbReference type="KEGG" id="cby:CLM_1122"/>
<dbReference type="HOGENOM" id="CLU_3181877_0_0_9"/>
<organism evidence="1 2">
    <name type="scientific">Clostridium botulinum (strain Kyoto / Type A2)</name>
    <dbReference type="NCBI Taxonomy" id="536232"/>
    <lineage>
        <taxon>Bacteria</taxon>
        <taxon>Bacillati</taxon>
        <taxon>Bacillota</taxon>
        <taxon>Clostridia</taxon>
        <taxon>Eubacteriales</taxon>
        <taxon>Clostridiaceae</taxon>
        <taxon>Clostridium</taxon>
    </lineage>
</organism>
<reference evidence="1 2" key="1">
    <citation type="submission" date="2008-10" db="EMBL/GenBank/DDBJ databases">
        <title>Genome sequence of Clostridium botulinum A2 Kyoto.</title>
        <authorList>
            <person name="Shrivastava S."/>
            <person name="Brinkac L.M."/>
            <person name="Brown J.L."/>
            <person name="Bruce D."/>
            <person name="Detter C.C."/>
            <person name="Johnson E.A."/>
            <person name="Munk C.A."/>
            <person name="Smith L.A."/>
            <person name="Smith T.J."/>
            <person name="Sutton G."/>
            <person name="Brettin T.S."/>
        </authorList>
    </citation>
    <scope>NUCLEOTIDE SEQUENCE [LARGE SCALE GENOMIC DNA]</scope>
    <source>
        <strain evidence="2">Kyoto / Type A2</strain>
    </source>
</reference>